<gene>
    <name evidence="1" type="ORF">C8P63_1486</name>
</gene>
<protein>
    <submittedName>
        <fullName evidence="1">Uncharacterized protein</fullName>
    </submittedName>
</protein>
<dbReference type="InterPro" id="IPR054272">
    <property type="entry name" value="DUF7003"/>
</dbReference>
<evidence type="ECO:0000313" key="2">
    <source>
        <dbReference type="Proteomes" id="UP000244240"/>
    </source>
</evidence>
<proteinExistence type="predicted"/>
<dbReference type="EMBL" id="QBKR01000048">
    <property type="protein sequence ID" value="PTX48001.1"/>
    <property type="molecule type" value="Genomic_DNA"/>
</dbReference>
<name>A0A2T6AW06_9BACL</name>
<comment type="caution">
    <text evidence="1">The sequence shown here is derived from an EMBL/GenBank/DDBJ whole genome shotgun (WGS) entry which is preliminary data.</text>
</comment>
<dbReference type="Pfam" id="PF22535">
    <property type="entry name" value="DUF7003"/>
    <property type="match status" value="1"/>
</dbReference>
<evidence type="ECO:0000313" key="1">
    <source>
        <dbReference type="EMBL" id="PTX48001.1"/>
    </source>
</evidence>
<reference evidence="1 2" key="1">
    <citation type="submission" date="2018-04" db="EMBL/GenBank/DDBJ databases">
        <title>Genomic Encyclopedia of Archaeal and Bacterial Type Strains, Phase II (KMG-II): from individual species to whole genera.</title>
        <authorList>
            <person name="Goeker M."/>
        </authorList>
    </citation>
    <scope>NUCLEOTIDE SEQUENCE [LARGE SCALE GENOMIC DNA]</scope>
    <source>
        <strain evidence="1 2">DSM 45787</strain>
    </source>
</reference>
<organism evidence="1 2">
    <name type="scientific">Melghirimyces profundicolus</name>
    <dbReference type="NCBI Taxonomy" id="1242148"/>
    <lineage>
        <taxon>Bacteria</taxon>
        <taxon>Bacillati</taxon>
        <taxon>Bacillota</taxon>
        <taxon>Bacilli</taxon>
        <taxon>Bacillales</taxon>
        <taxon>Thermoactinomycetaceae</taxon>
        <taxon>Melghirimyces</taxon>
    </lineage>
</organism>
<sequence>MGVTTQLFSLFLVKEVLNLKGDFLRVVDDAMLDLITFDNDNINMAQARLSVFKDQKDWLLTIETVAFDGDYKNIVNVMGSNYNGRKIFGKEILSFPEWPVNDEGEFIISPYDMIHVKIQGEEVWVRPTQEDYQNAGIEPDPFGPTKLLRLLCYLFRDKFWIHDKELFQVIGIEKEMPLFFRTEHWRHPDVMEKPSQIEFFQQLDSAIAKNDPSIIEIKESNTHWSNWTYSDQPDF</sequence>
<dbReference type="AlphaFoldDB" id="A0A2T6AW06"/>
<keyword evidence="2" id="KW-1185">Reference proteome</keyword>
<accession>A0A2T6AW06</accession>
<dbReference type="Proteomes" id="UP000244240">
    <property type="component" value="Unassembled WGS sequence"/>
</dbReference>